<keyword evidence="2" id="KW-0812">Transmembrane</keyword>
<dbReference type="SUPFAM" id="SSF81296">
    <property type="entry name" value="E set domains"/>
    <property type="match status" value="1"/>
</dbReference>
<protein>
    <recommendedName>
        <fullName evidence="3">Oxidoreductase molybdopterin-binding domain-containing protein</fullName>
    </recommendedName>
</protein>
<evidence type="ECO:0000259" key="3">
    <source>
        <dbReference type="Pfam" id="PF00174"/>
    </source>
</evidence>
<dbReference type="InterPro" id="IPR000572">
    <property type="entry name" value="OxRdtase_Mopterin-bd_dom"/>
</dbReference>
<gene>
    <name evidence="4" type="ORF">GCM10009825_08690</name>
</gene>
<feature type="region of interest" description="Disordered" evidence="1">
    <location>
        <begin position="219"/>
        <end position="277"/>
    </location>
</feature>
<feature type="transmembrane region" description="Helical" evidence="2">
    <location>
        <begin position="161"/>
        <end position="182"/>
    </location>
</feature>
<sequence>MNRGAGLDEQGAEMDKDMHKRLDQDTAQATDEDTGKAMDKEITGQDQQRAGTQVQKSTQSRPRQDRSKDRRTRDLWAAAAGLVAVGTAVVLGELTASLVSPTVSPVTAVGGAVIDAVPPGVKEWVISVFGTADKLALLGGMALVIAALAALSGVLEVRRRFAGVAIIAVFGAVGLVAVLSRADLTANAIPVPVLVALVGIALLRWLIRKLETWLPDPYGAPDGATDGEPAAATVPPEPDPSETRAAAQPVPVVAPAAETSPPETPAAARAAEPPAGEAGPARRRFLLALGGTAAVAAVAGVLASTLRGAAAVVSDVRSKLAIPTAASPAPPIPAGAEIRLDGLGPLVTPNKDFYRIDTALRVPLVDPAQWTLKVTGLVEREIELDFATLLAKPLTERHVTIACVSNEVGGDLIGNAKWLGWPVRELLAMAGPKPGADMVLSRSTDGWTAGTPLEALTDSRDALLVVGMNGEPLPLEHGFPVRMIVPGLYGYVSATKWVTELKVTRYADDVAYWTPRGWSERGPIKTSSRIDVPQDGRSVTAGTVVFGGVAWDQHTGIGKVELRVNRGDWKQAELGPGISKDTWYQWKLALPLTPGRYEVQVRATDLEGVPQVEESAPVAPSGATGFHTVRVDVKS</sequence>
<feature type="transmembrane region" description="Helical" evidence="2">
    <location>
        <begin position="188"/>
        <end position="207"/>
    </location>
</feature>
<feature type="transmembrane region" description="Helical" evidence="2">
    <location>
        <begin position="135"/>
        <end position="154"/>
    </location>
</feature>
<evidence type="ECO:0000313" key="4">
    <source>
        <dbReference type="EMBL" id="GAA2128847.1"/>
    </source>
</evidence>
<organism evidence="4 5">
    <name type="scientific">Arthrobacter humicola</name>
    <dbReference type="NCBI Taxonomy" id="409291"/>
    <lineage>
        <taxon>Bacteria</taxon>
        <taxon>Bacillati</taxon>
        <taxon>Actinomycetota</taxon>
        <taxon>Actinomycetes</taxon>
        <taxon>Micrococcales</taxon>
        <taxon>Micrococcaceae</taxon>
        <taxon>Arthrobacter</taxon>
    </lineage>
</organism>
<feature type="transmembrane region" description="Helical" evidence="2">
    <location>
        <begin position="285"/>
        <end position="306"/>
    </location>
</feature>
<dbReference type="Gene3D" id="2.60.40.650">
    <property type="match status" value="1"/>
</dbReference>
<feature type="region of interest" description="Disordered" evidence="1">
    <location>
        <begin position="1"/>
        <end position="71"/>
    </location>
</feature>
<feature type="compositionally biased region" description="Basic and acidic residues" evidence="1">
    <location>
        <begin position="13"/>
        <end position="24"/>
    </location>
</feature>
<keyword evidence="2" id="KW-1133">Transmembrane helix</keyword>
<feature type="domain" description="Oxidoreductase molybdopterin-binding" evidence="3">
    <location>
        <begin position="360"/>
        <end position="507"/>
    </location>
</feature>
<name>A0ABN2YMS4_9MICC</name>
<feature type="compositionally biased region" description="Basic and acidic residues" evidence="1">
    <location>
        <begin position="33"/>
        <end position="43"/>
    </location>
</feature>
<dbReference type="InterPro" id="IPR036374">
    <property type="entry name" value="OxRdtase_Mopterin-bd_sf"/>
</dbReference>
<feature type="compositionally biased region" description="Polar residues" evidence="1">
    <location>
        <begin position="44"/>
        <end position="61"/>
    </location>
</feature>
<feature type="compositionally biased region" description="Low complexity" evidence="1">
    <location>
        <begin position="243"/>
        <end position="277"/>
    </location>
</feature>
<dbReference type="PANTHER" id="PTHR19372:SF7">
    <property type="entry name" value="SULFITE OXIDASE, MITOCHONDRIAL"/>
    <property type="match status" value="1"/>
</dbReference>
<feature type="transmembrane region" description="Helical" evidence="2">
    <location>
        <begin position="75"/>
        <end position="96"/>
    </location>
</feature>
<reference evidence="4 5" key="1">
    <citation type="journal article" date="2019" name="Int. J. Syst. Evol. Microbiol.">
        <title>The Global Catalogue of Microorganisms (GCM) 10K type strain sequencing project: providing services to taxonomists for standard genome sequencing and annotation.</title>
        <authorList>
            <consortium name="The Broad Institute Genomics Platform"/>
            <consortium name="The Broad Institute Genome Sequencing Center for Infectious Disease"/>
            <person name="Wu L."/>
            <person name="Ma J."/>
        </authorList>
    </citation>
    <scope>NUCLEOTIDE SEQUENCE [LARGE SCALE GENOMIC DNA]</scope>
    <source>
        <strain evidence="4 5">JCM 15921</strain>
    </source>
</reference>
<dbReference type="Proteomes" id="UP001500102">
    <property type="component" value="Unassembled WGS sequence"/>
</dbReference>
<dbReference type="PANTHER" id="PTHR19372">
    <property type="entry name" value="SULFITE REDUCTASE"/>
    <property type="match status" value="1"/>
</dbReference>
<evidence type="ECO:0000256" key="2">
    <source>
        <dbReference type="SAM" id="Phobius"/>
    </source>
</evidence>
<dbReference type="Pfam" id="PF00174">
    <property type="entry name" value="Oxidored_molyb"/>
    <property type="match status" value="1"/>
</dbReference>
<dbReference type="SUPFAM" id="SSF56524">
    <property type="entry name" value="Oxidoreductase molybdopterin-binding domain"/>
    <property type="match status" value="1"/>
</dbReference>
<dbReference type="EMBL" id="BAAAQB010000010">
    <property type="protein sequence ID" value="GAA2128847.1"/>
    <property type="molecule type" value="Genomic_DNA"/>
</dbReference>
<accession>A0ABN2YMS4</accession>
<proteinExistence type="predicted"/>
<keyword evidence="2" id="KW-0472">Membrane</keyword>
<dbReference type="InterPro" id="IPR014756">
    <property type="entry name" value="Ig_E-set"/>
</dbReference>
<evidence type="ECO:0000313" key="5">
    <source>
        <dbReference type="Proteomes" id="UP001500102"/>
    </source>
</evidence>
<feature type="compositionally biased region" description="Basic and acidic residues" evidence="1">
    <location>
        <begin position="62"/>
        <end position="71"/>
    </location>
</feature>
<comment type="caution">
    <text evidence="4">The sequence shown here is derived from an EMBL/GenBank/DDBJ whole genome shotgun (WGS) entry which is preliminary data.</text>
</comment>
<evidence type="ECO:0000256" key="1">
    <source>
        <dbReference type="SAM" id="MobiDB-lite"/>
    </source>
</evidence>
<keyword evidence="5" id="KW-1185">Reference proteome</keyword>
<dbReference type="Gene3D" id="3.90.420.10">
    <property type="entry name" value="Oxidoreductase, molybdopterin-binding domain"/>
    <property type="match status" value="1"/>
</dbReference>